<accession>A0A399SG52</accession>
<protein>
    <submittedName>
        <fullName evidence="5">Glutamine cyclotransferase</fullName>
    </submittedName>
</protein>
<keyword evidence="3" id="KW-0732">Signal</keyword>
<feature type="chain" id="PRO_5017294196" evidence="3">
    <location>
        <begin position="21"/>
        <end position="339"/>
    </location>
</feature>
<evidence type="ECO:0000256" key="1">
    <source>
        <dbReference type="ARBA" id="ARBA00022679"/>
    </source>
</evidence>
<keyword evidence="1 5" id="KW-0808">Transferase</keyword>
<evidence type="ECO:0000259" key="4">
    <source>
        <dbReference type="Pfam" id="PF04389"/>
    </source>
</evidence>
<gene>
    <name evidence="5" type="ORF">D1627_04685</name>
</gene>
<dbReference type="AlphaFoldDB" id="A0A399SG52"/>
<dbReference type="Pfam" id="PF04389">
    <property type="entry name" value="Peptidase_M28"/>
    <property type="match status" value="1"/>
</dbReference>
<evidence type="ECO:0000256" key="2">
    <source>
        <dbReference type="ARBA" id="ARBA00023315"/>
    </source>
</evidence>
<dbReference type="GO" id="GO:0016603">
    <property type="term" value="F:glutaminyl-peptide cyclotransferase activity"/>
    <property type="evidence" value="ECO:0007669"/>
    <property type="project" value="TreeGrafter"/>
</dbReference>
<evidence type="ECO:0000256" key="3">
    <source>
        <dbReference type="SAM" id="SignalP"/>
    </source>
</evidence>
<dbReference type="PANTHER" id="PTHR12283:SF6">
    <property type="entry name" value="GLUTAMINYL-PEPTIDE CYCLOTRANSFERASE-RELATED"/>
    <property type="match status" value="1"/>
</dbReference>
<dbReference type="EMBL" id="QWGE01000001">
    <property type="protein sequence ID" value="RIJ43126.1"/>
    <property type="molecule type" value="Genomic_DNA"/>
</dbReference>
<dbReference type="Gene3D" id="3.40.630.10">
    <property type="entry name" value="Zn peptidases"/>
    <property type="match status" value="1"/>
</dbReference>
<reference evidence="6" key="1">
    <citation type="submission" date="2018-08" db="EMBL/GenBank/DDBJ databases">
        <title>Mucilaginibacter sp. MYSH2.</title>
        <authorList>
            <person name="Seo T."/>
        </authorList>
    </citation>
    <scope>NUCLEOTIDE SEQUENCE [LARGE SCALE GENOMIC DNA]</scope>
    <source>
        <strain evidence="6">KIRAN</strain>
    </source>
</reference>
<evidence type="ECO:0000313" key="5">
    <source>
        <dbReference type="EMBL" id="RIJ43126.1"/>
    </source>
</evidence>
<dbReference type="PROSITE" id="PS51257">
    <property type="entry name" value="PROKAR_LIPOPROTEIN"/>
    <property type="match status" value="1"/>
</dbReference>
<sequence>MKNKLNMLAVLLCGTLLSFTGCDSSENRGSKTAAVEQKDLAATVTAPAFNADSAYALVAKQVAFGPRVPNSAEHFQTGEWIVAKLKSYGAQVQEQKFQMRAYDGTTLNLRNIIASYNPGAANRVLLAAHWDTRPIAEKDKNDPDSPIDGANDGASGVGVLLEIARTIHAAEQKPDVGIDLIFFDGEDYGQPDGSKLPYVADSWCLGSQYWSKNKHVPNYRANYGILLDMVGAKNARFAREGYSMEYGKEIVDKVWKAGNSIGYSDYFKYVNAPAIIDDHYYVNTLGNIRMIDIIELDVNSPDNDIFGPYHHRHTDTMDIISKNTLKAVGQTVLHVLYNE</sequence>
<dbReference type="OrthoDB" id="9773494at2"/>
<comment type="caution">
    <text evidence="5">The sequence shown here is derived from an EMBL/GenBank/DDBJ whole genome shotgun (WGS) entry which is preliminary data.</text>
</comment>
<dbReference type="PANTHER" id="PTHR12283">
    <property type="entry name" value="GLUTAMINYL-PEPTIDE CYCLOTRANSFERASE"/>
    <property type="match status" value="1"/>
</dbReference>
<proteinExistence type="predicted"/>
<evidence type="ECO:0000313" key="6">
    <source>
        <dbReference type="Proteomes" id="UP000266005"/>
    </source>
</evidence>
<dbReference type="Proteomes" id="UP000266005">
    <property type="component" value="Unassembled WGS sequence"/>
</dbReference>
<name>A0A399SG52_9BACT</name>
<keyword evidence="2" id="KW-0012">Acyltransferase</keyword>
<organism evidence="5 6">
    <name type="scientific">Pontibacter oryzae</name>
    <dbReference type="NCBI Taxonomy" id="2304593"/>
    <lineage>
        <taxon>Bacteria</taxon>
        <taxon>Pseudomonadati</taxon>
        <taxon>Bacteroidota</taxon>
        <taxon>Cytophagia</taxon>
        <taxon>Cytophagales</taxon>
        <taxon>Hymenobacteraceae</taxon>
        <taxon>Pontibacter</taxon>
    </lineage>
</organism>
<dbReference type="GO" id="GO:0008270">
    <property type="term" value="F:zinc ion binding"/>
    <property type="evidence" value="ECO:0007669"/>
    <property type="project" value="TreeGrafter"/>
</dbReference>
<keyword evidence="6" id="KW-1185">Reference proteome</keyword>
<dbReference type="SUPFAM" id="SSF53187">
    <property type="entry name" value="Zn-dependent exopeptidases"/>
    <property type="match status" value="1"/>
</dbReference>
<dbReference type="RefSeq" id="WP_119431006.1">
    <property type="nucleotide sequence ID" value="NZ_QWGE01000001.1"/>
</dbReference>
<feature type="domain" description="Peptidase M28" evidence="4">
    <location>
        <begin position="111"/>
        <end position="335"/>
    </location>
</feature>
<feature type="signal peptide" evidence="3">
    <location>
        <begin position="1"/>
        <end position="20"/>
    </location>
</feature>
<dbReference type="InterPro" id="IPR007484">
    <property type="entry name" value="Peptidase_M28"/>
</dbReference>
<dbReference type="InterPro" id="IPR040234">
    <property type="entry name" value="QC/QCL"/>
</dbReference>